<proteinExistence type="predicted"/>
<name>A0A1F5S195_9BACT</name>
<feature type="domain" description="Glycosyl transferase family 1" evidence="1">
    <location>
        <begin position="247"/>
        <end position="404"/>
    </location>
</feature>
<reference evidence="3 4" key="1">
    <citation type="journal article" date="2016" name="Nat. Commun.">
        <title>Thousands of microbial genomes shed light on interconnected biogeochemical processes in an aquifer system.</title>
        <authorList>
            <person name="Anantharaman K."/>
            <person name="Brown C.T."/>
            <person name="Hug L.A."/>
            <person name="Sharon I."/>
            <person name="Castelle C.J."/>
            <person name="Probst A.J."/>
            <person name="Thomas B.C."/>
            <person name="Singh A."/>
            <person name="Wilkins M.J."/>
            <person name="Karaoz U."/>
            <person name="Brodie E.L."/>
            <person name="Williams K.H."/>
            <person name="Hubbard S.S."/>
            <person name="Banfield J.F."/>
        </authorList>
    </citation>
    <scope>NUCLEOTIDE SEQUENCE [LARGE SCALE GENOMIC DNA]</scope>
</reference>
<comment type="caution">
    <text evidence="3">The sequence shown here is derived from an EMBL/GenBank/DDBJ whole genome shotgun (WGS) entry which is preliminary data.</text>
</comment>
<dbReference type="STRING" id="1797985.A2Y83_04845"/>
<evidence type="ECO:0000259" key="2">
    <source>
        <dbReference type="Pfam" id="PF13439"/>
    </source>
</evidence>
<dbReference type="Pfam" id="PF00534">
    <property type="entry name" value="Glycos_transf_1"/>
    <property type="match status" value="1"/>
</dbReference>
<evidence type="ECO:0000313" key="3">
    <source>
        <dbReference type="EMBL" id="OGF20449.1"/>
    </source>
</evidence>
<dbReference type="CDD" id="cd03801">
    <property type="entry name" value="GT4_PimA-like"/>
    <property type="match status" value="1"/>
</dbReference>
<dbReference type="InterPro" id="IPR001296">
    <property type="entry name" value="Glyco_trans_1"/>
</dbReference>
<dbReference type="AlphaFoldDB" id="A0A1F5S195"/>
<protein>
    <recommendedName>
        <fullName evidence="5">Glycosyl transferase family 1 domain-containing protein</fullName>
    </recommendedName>
</protein>
<dbReference type="PANTHER" id="PTHR12526">
    <property type="entry name" value="GLYCOSYLTRANSFERASE"/>
    <property type="match status" value="1"/>
</dbReference>
<evidence type="ECO:0000259" key="1">
    <source>
        <dbReference type="Pfam" id="PF00534"/>
    </source>
</evidence>
<evidence type="ECO:0008006" key="5">
    <source>
        <dbReference type="Google" id="ProtNLM"/>
    </source>
</evidence>
<accession>A0A1F5S195</accession>
<dbReference type="PANTHER" id="PTHR12526:SF630">
    <property type="entry name" value="GLYCOSYLTRANSFERASE"/>
    <property type="match status" value="1"/>
</dbReference>
<dbReference type="Gene3D" id="3.40.50.2000">
    <property type="entry name" value="Glycogen Phosphorylase B"/>
    <property type="match status" value="2"/>
</dbReference>
<sequence length="426" mass="48157">MRILMLSLDKTILEEGSAAQARHFEYGNICESSDIVVLHEKQHEKENEITRNKQKNVRIYGVKGCNKIERLRDGYKKAKDIVKKEKINLITTQDAGFTGLIGYLLKRKYGVRLNVQIHGKEEKLLNKILLFPFQKKIIKSADSIRVVSERLKRMVVEKYSIADKKIYIVPIYSEMIEKLRNSSPEIKQAISRGKEIKKLEIGNWKLEAQELRVKNKELRDTDKNDAGMQMPARTTVQSGGHANDTNSEDGFTILTVGRLVKVKNIKLQIEALADVVKIFPDTRLVIAGDGSEKENLQKITKKFKLEDKVEFAGAKWGLDLCEYYNKADLFVLTSNSEGWGMVIIEAMAAGAPVIMTDVGCAGEVVKNGENGIVIPTGDRKALIAAICDMIADVDKREKFSKNGKMAVDNLPDKQETLEMYREMWGF</sequence>
<dbReference type="GO" id="GO:0016757">
    <property type="term" value="F:glycosyltransferase activity"/>
    <property type="evidence" value="ECO:0007669"/>
    <property type="project" value="InterPro"/>
</dbReference>
<dbReference type="InterPro" id="IPR028098">
    <property type="entry name" value="Glyco_trans_4-like_N"/>
</dbReference>
<feature type="domain" description="Glycosyltransferase subfamily 4-like N-terminal" evidence="2">
    <location>
        <begin position="48"/>
        <end position="170"/>
    </location>
</feature>
<dbReference type="EMBL" id="MFFS01000084">
    <property type="protein sequence ID" value="OGF20449.1"/>
    <property type="molecule type" value="Genomic_DNA"/>
</dbReference>
<dbReference type="Proteomes" id="UP000178323">
    <property type="component" value="Unassembled WGS sequence"/>
</dbReference>
<evidence type="ECO:0000313" key="4">
    <source>
        <dbReference type="Proteomes" id="UP000178323"/>
    </source>
</evidence>
<gene>
    <name evidence="3" type="ORF">A2Y83_04845</name>
</gene>
<organism evidence="3 4">
    <name type="scientific">Candidatus Falkowbacteria bacterium RBG_13_39_14</name>
    <dbReference type="NCBI Taxonomy" id="1797985"/>
    <lineage>
        <taxon>Bacteria</taxon>
        <taxon>Candidatus Falkowiibacteriota</taxon>
    </lineage>
</organism>
<dbReference type="SUPFAM" id="SSF53756">
    <property type="entry name" value="UDP-Glycosyltransferase/glycogen phosphorylase"/>
    <property type="match status" value="1"/>
</dbReference>
<dbReference type="Pfam" id="PF13439">
    <property type="entry name" value="Glyco_transf_4"/>
    <property type="match status" value="1"/>
</dbReference>